<reference evidence="1" key="1">
    <citation type="submission" date="2023-02" db="EMBL/GenBank/DDBJ databases">
        <title>Gut commensal Christensenella minuta modulates host metabolism via a new class of secondary bile acids.</title>
        <authorList>
            <person name="Liu C."/>
        </authorList>
    </citation>
    <scope>NUCLEOTIDE SEQUENCE</scope>
    <source>
        <strain evidence="1">CA70</strain>
    </source>
</reference>
<dbReference type="EMBL" id="CP117826">
    <property type="protein sequence ID" value="XCC62395.1"/>
    <property type="molecule type" value="Genomic_DNA"/>
</dbReference>
<proteinExistence type="predicted"/>
<gene>
    <name evidence="1" type="ORF">PUP29_00170</name>
</gene>
<accession>A0AAU8A8A6</accession>
<organism evidence="1">
    <name type="scientific">Christensenella massiliensis</name>
    <dbReference type="NCBI Taxonomy" id="1805714"/>
    <lineage>
        <taxon>Bacteria</taxon>
        <taxon>Bacillati</taxon>
        <taxon>Bacillota</taxon>
        <taxon>Clostridia</taxon>
        <taxon>Christensenellales</taxon>
        <taxon>Christensenellaceae</taxon>
        <taxon>Christensenella</taxon>
    </lineage>
</organism>
<protein>
    <submittedName>
        <fullName evidence="1">Uncharacterized protein</fullName>
    </submittedName>
</protein>
<dbReference type="AlphaFoldDB" id="A0AAU8A8A6"/>
<evidence type="ECO:0000313" key="1">
    <source>
        <dbReference type="EMBL" id="XCC62395.1"/>
    </source>
</evidence>
<name>A0AAU8A8A6_9FIRM</name>
<sequence length="110" mass="12249">MAVLKKTVNCPRRMTVYAIFDVLDKLSSVYEQELAGDITARVNVFDNLNDFALAVTQQGDSSIIHISLLHPAAGLTEQGQQRALGFLMDSIVQHIENEANTMTDKREEAR</sequence>
<dbReference type="RefSeq" id="WP_353423521.1">
    <property type="nucleotide sequence ID" value="NZ_CP117826.1"/>
</dbReference>